<organism evidence="1">
    <name type="scientific">Anthurium amnicola</name>
    <dbReference type="NCBI Taxonomy" id="1678845"/>
    <lineage>
        <taxon>Eukaryota</taxon>
        <taxon>Viridiplantae</taxon>
        <taxon>Streptophyta</taxon>
        <taxon>Embryophyta</taxon>
        <taxon>Tracheophyta</taxon>
        <taxon>Spermatophyta</taxon>
        <taxon>Magnoliopsida</taxon>
        <taxon>Liliopsida</taxon>
        <taxon>Araceae</taxon>
        <taxon>Pothoideae</taxon>
        <taxon>Potheae</taxon>
        <taxon>Anthurium</taxon>
    </lineage>
</organism>
<dbReference type="NCBIfam" id="TIGR01570">
    <property type="entry name" value="A_thal_3588"/>
    <property type="match status" value="1"/>
</dbReference>
<dbReference type="AlphaFoldDB" id="A0A1D1XNA8"/>
<evidence type="ECO:0000313" key="1">
    <source>
        <dbReference type="EMBL" id="JAT43878.1"/>
    </source>
</evidence>
<keyword evidence="1" id="KW-0067">ATP-binding</keyword>
<protein>
    <submittedName>
        <fullName evidence="1">Putative ATP-binding protein PYRAB09480</fullName>
    </submittedName>
</protein>
<dbReference type="PANTHER" id="PTHR31696:SF3">
    <property type="entry name" value="OS09G0463600 PROTEIN"/>
    <property type="match status" value="1"/>
</dbReference>
<gene>
    <name evidence="1" type="primary">PYRAB09480</name>
    <name evidence="1" type="ORF">g.108329</name>
</gene>
<sequence>METQGLASLLRQAAADERKTRMGSGGMFKMFKLVPMLSTGCKMVALLGRPSRGLLQASSATTTVTLFGQRRGRVSLAMQDDPGGPPVFLVELPMLTSLLHKEMASGVVKIALESESRTPRRKLTEEFVWAVYCNGRKSGYSIRRRHCSDDERYVLQVLRGVSTGAGVLPSDSRDAPVDYNGEMTYMRARFERVVGSKDSEALYMINPDATGVPELSIFLVRVK</sequence>
<reference evidence="1" key="1">
    <citation type="submission" date="2015-07" db="EMBL/GenBank/DDBJ databases">
        <title>Transcriptome Assembly of Anthurium amnicola.</title>
        <authorList>
            <person name="Suzuki J."/>
        </authorList>
    </citation>
    <scope>NUCLEOTIDE SEQUENCE</scope>
</reference>
<dbReference type="InterPro" id="IPR006460">
    <property type="entry name" value="MIZ1-like_pln"/>
</dbReference>
<accession>A0A1D1XNA8</accession>
<dbReference type="EMBL" id="GDJX01024058">
    <property type="protein sequence ID" value="JAT43878.1"/>
    <property type="molecule type" value="Transcribed_RNA"/>
</dbReference>
<name>A0A1D1XNA8_9ARAE</name>
<keyword evidence="1" id="KW-0547">Nucleotide-binding</keyword>
<proteinExistence type="predicted"/>
<dbReference type="GO" id="GO:0005524">
    <property type="term" value="F:ATP binding"/>
    <property type="evidence" value="ECO:0007669"/>
    <property type="project" value="UniProtKB-KW"/>
</dbReference>
<dbReference type="PANTHER" id="PTHR31696">
    <property type="entry name" value="PROTEIN MIZU-KUSSEI 1"/>
    <property type="match status" value="1"/>
</dbReference>
<dbReference type="Pfam" id="PF04759">
    <property type="entry name" value="DUF617"/>
    <property type="match status" value="1"/>
</dbReference>
<dbReference type="GO" id="GO:0010274">
    <property type="term" value="P:hydrotropism"/>
    <property type="evidence" value="ECO:0007669"/>
    <property type="project" value="InterPro"/>
</dbReference>